<keyword evidence="1" id="KW-0472">Membrane</keyword>
<keyword evidence="1" id="KW-0812">Transmembrane</keyword>
<evidence type="ECO:0000256" key="1">
    <source>
        <dbReference type="SAM" id="Phobius"/>
    </source>
</evidence>
<dbReference type="Proteomes" id="UP000195719">
    <property type="component" value="Unassembled WGS sequence"/>
</dbReference>
<dbReference type="EMBL" id="FYAJ01000001">
    <property type="protein sequence ID" value="SMY33226.1"/>
    <property type="molecule type" value="Genomic_DNA"/>
</dbReference>
<protein>
    <submittedName>
        <fullName evidence="2">Uncharacterized protein</fullName>
    </submittedName>
</protein>
<dbReference type="AlphaFoldDB" id="A0A1Y6M9J4"/>
<feature type="transmembrane region" description="Helical" evidence="1">
    <location>
        <begin position="164"/>
        <end position="186"/>
    </location>
</feature>
<proteinExistence type="predicted"/>
<reference evidence="3" key="1">
    <citation type="submission" date="2017-06" db="EMBL/GenBank/DDBJ databases">
        <authorList>
            <person name="Rodrigo-Torres L."/>
            <person name="Arahal R.D."/>
            <person name="Lucena T."/>
        </authorList>
    </citation>
    <scope>NUCLEOTIDE SEQUENCE [LARGE SCALE GENOMIC DNA]</scope>
    <source>
        <strain evidence="3">CECT 9192</strain>
    </source>
</reference>
<sequence>MNTIPSKLRKKHFEEFNKLEEKLKENNDFNEIQKKIYFNKISTPTTILTRSKIYNLDLCLKRAIGNEYFKKIRSLFNRAINLHNNIIAGSIAPIDEPLWLMNNDICNLIDDACITLFEIGKLIGTNQKNKSSSPVEALFYLHYQILIPIDKFVDINYEQTRLRAFFGVAIDLLVGGFWSTFGYQYYNNNIGKMDINKLNISGLQEKNMIIENWQLYFIDKFITSEMVVETLNTQLKSTSENLKINKLIKKEMINDIFELIPLYIKGWSPNKHVEKLNIAGIDFFMYLSFTAGCPTITLSPKEFDDKNLIVSHLTFRWVPGNNKFYFVSNPIIDKSKMNNIEAISLDFVHKTLIDLYIKRKKSWNKEKDNTAFIFETHSEELDDNEKFSENLFFILEGNNNNISTCQKIRIPSIKLSHFVKIMLEKFQAKISNGKGSELKIWIPGKSHIYTIGRHSIDRQMPAILINSILTRLNINKAEWLSTLRSKYITNK</sequence>
<evidence type="ECO:0000313" key="2">
    <source>
        <dbReference type="EMBL" id="SMY33226.1"/>
    </source>
</evidence>
<name>A0A1Y6M9J4_9GAMM</name>
<dbReference type="RefSeq" id="WP_087852651.1">
    <property type="nucleotide sequence ID" value="NZ_FYAJ01000001.1"/>
</dbReference>
<evidence type="ECO:0000313" key="3">
    <source>
        <dbReference type="Proteomes" id="UP000195719"/>
    </source>
</evidence>
<organism evidence="2 3">
    <name type="scientific">Photobacterium andalusiense</name>
    <dbReference type="NCBI Taxonomy" id="2204296"/>
    <lineage>
        <taxon>Bacteria</taxon>
        <taxon>Pseudomonadati</taxon>
        <taxon>Pseudomonadota</taxon>
        <taxon>Gammaproteobacteria</taxon>
        <taxon>Vibrionales</taxon>
        <taxon>Vibrionaceae</taxon>
        <taxon>Photobacterium</taxon>
    </lineage>
</organism>
<gene>
    <name evidence="2" type="ORF">PAND9192_00828</name>
</gene>
<keyword evidence="1" id="KW-1133">Transmembrane helix</keyword>
<accession>A0A1Y6M9J4</accession>
<keyword evidence="3" id="KW-1185">Reference proteome</keyword>